<name>K3X001_GLOUD</name>
<proteinExistence type="predicted"/>
<evidence type="ECO:0000313" key="1">
    <source>
        <dbReference type="EnsemblProtists" id="PYU1_T010550"/>
    </source>
</evidence>
<reference evidence="2" key="1">
    <citation type="journal article" date="2010" name="Genome Biol.">
        <title>Genome sequence of the necrotrophic plant pathogen Pythium ultimum reveals original pathogenicity mechanisms and effector repertoire.</title>
        <authorList>
            <person name="Levesque C.A."/>
            <person name="Brouwer H."/>
            <person name="Cano L."/>
            <person name="Hamilton J.P."/>
            <person name="Holt C."/>
            <person name="Huitema E."/>
            <person name="Raffaele S."/>
            <person name="Robideau G.P."/>
            <person name="Thines M."/>
            <person name="Win J."/>
            <person name="Zerillo M.M."/>
            <person name="Beakes G.W."/>
            <person name="Boore J.L."/>
            <person name="Busam D."/>
            <person name="Dumas B."/>
            <person name="Ferriera S."/>
            <person name="Fuerstenberg S.I."/>
            <person name="Gachon C.M."/>
            <person name="Gaulin E."/>
            <person name="Govers F."/>
            <person name="Grenville-Briggs L."/>
            <person name="Horner N."/>
            <person name="Hostetler J."/>
            <person name="Jiang R.H."/>
            <person name="Johnson J."/>
            <person name="Krajaejun T."/>
            <person name="Lin H."/>
            <person name="Meijer H.J."/>
            <person name="Moore B."/>
            <person name="Morris P."/>
            <person name="Phuntmart V."/>
            <person name="Puiu D."/>
            <person name="Shetty J."/>
            <person name="Stajich J.E."/>
            <person name="Tripathy S."/>
            <person name="Wawra S."/>
            <person name="van West P."/>
            <person name="Whitty B.R."/>
            <person name="Coutinho P.M."/>
            <person name="Henrissat B."/>
            <person name="Martin F."/>
            <person name="Thomas P.D."/>
            <person name="Tyler B.M."/>
            <person name="De Vries R.P."/>
            <person name="Kamoun S."/>
            <person name="Yandell M."/>
            <person name="Tisserat N."/>
            <person name="Buell C.R."/>
        </authorList>
    </citation>
    <scope>NUCLEOTIDE SEQUENCE</scope>
    <source>
        <strain evidence="2">DAOM:BR144</strain>
    </source>
</reference>
<reference evidence="2" key="2">
    <citation type="submission" date="2010-04" db="EMBL/GenBank/DDBJ databases">
        <authorList>
            <person name="Buell R."/>
            <person name="Hamilton J."/>
            <person name="Hostetler J."/>
        </authorList>
    </citation>
    <scope>NUCLEOTIDE SEQUENCE [LARGE SCALE GENOMIC DNA]</scope>
    <source>
        <strain evidence="2">DAOM:BR144</strain>
    </source>
</reference>
<reference evidence="1" key="3">
    <citation type="submission" date="2015-02" db="UniProtKB">
        <authorList>
            <consortium name="EnsemblProtists"/>
        </authorList>
    </citation>
    <scope>IDENTIFICATION</scope>
    <source>
        <strain evidence="1">DAOM BR144</strain>
    </source>
</reference>
<dbReference type="VEuPathDB" id="FungiDB:PYU1_G010528"/>
<accession>K3X001</accession>
<organism evidence="1 2">
    <name type="scientific">Globisporangium ultimum (strain ATCC 200006 / CBS 805.95 / DAOM BR144)</name>
    <name type="common">Pythium ultimum</name>
    <dbReference type="NCBI Taxonomy" id="431595"/>
    <lineage>
        <taxon>Eukaryota</taxon>
        <taxon>Sar</taxon>
        <taxon>Stramenopiles</taxon>
        <taxon>Oomycota</taxon>
        <taxon>Peronosporomycetes</taxon>
        <taxon>Pythiales</taxon>
        <taxon>Pythiaceae</taxon>
        <taxon>Globisporangium</taxon>
    </lineage>
</organism>
<dbReference type="InParanoid" id="K3X001"/>
<dbReference type="Proteomes" id="UP000019132">
    <property type="component" value="Unassembled WGS sequence"/>
</dbReference>
<dbReference type="HOGENOM" id="CLU_1424109_0_0_1"/>
<dbReference type="AlphaFoldDB" id="K3X001"/>
<protein>
    <submittedName>
        <fullName evidence="1">Uncharacterized protein</fullName>
    </submittedName>
</protein>
<dbReference type="eggNOG" id="ENOG502SG9V">
    <property type="taxonomic scope" value="Eukaryota"/>
</dbReference>
<dbReference type="EnsemblProtists" id="PYU1_T010550">
    <property type="protein sequence ID" value="PYU1_T010550"/>
    <property type="gene ID" value="PYU1_G010528"/>
</dbReference>
<sequence length="195" mass="23041">AWYFPSEFPIEFQREAFQRRARAADDASYAIIVAQVVYQQIFDVERFLQSFLNSYGSLRQLNLVDYDLQLVRASEMEKTLFMSCVMELESSLLPVFSPSHGQQPQHQQFMYMALFFSLHLVSGKYDIIRTLRLPRQQQNLRYLSRTLAKKYQHDIDTRIPPPEHTATAWDNTPAMQEQSLKYMHNPQFPVSIYFN</sequence>
<keyword evidence="2" id="KW-1185">Reference proteome</keyword>
<dbReference type="EMBL" id="GL376596">
    <property type="status" value="NOT_ANNOTATED_CDS"/>
    <property type="molecule type" value="Genomic_DNA"/>
</dbReference>
<evidence type="ECO:0000313" key="2">
    <source>
        <dbReference type="Proteomes" id="UP000019132"/>
    </source>
</evidence>